<dbReference type="NCBIfam" id="NF005559">
    <property type="entry name" value="PRK07231.1"/>
    <property type="match status" value="1"/>
</dbReference>
<comment type="caution">
    <text evidence="4">The sequence shown here is derived from an EMBL/GenBank/DDBJ whole genome shotgun (WGS) entry which is preliminary data.</text>
</comment>
<dbReference type="SUPFAM" id="SSF51735">
    <property type="entry name" value="NAD(P)-binding Rossmann-fold domains"/>
    <property type="match status" value="1"/>
</dbReference>
<evidence type="ECO:0000256" key="2">
    <source>
        <dbReference type="ARBA" id="ARBA00023002"/>
    </source>
</evidence>
<dbReference type="PRINTS" id="PR00081">
    <property type="entry name" value="GDHRDH"/>
</dbReference>
<dbReference type="RefSeq" id="WP_188759396.1">
    <property type="nucleotide sequence ID" value="NZ_BMJB01000001.1"/>
</dbReference>
<dbReference type="AlphaFoldDB" id="A0A916RWA5"/>
<dbReference type="SMART" id="SM00822">
    <property type="entry name" value="PKS_KR"/>
    <property type="match status" value="1"/>
</dbReference>
<gene>
    <name evidence="4" type="ORF">GCM10011507_22990</name>
</gene>
<evidence type="ECO:0000256" key="1">
    <source>
        <dbReference type="ARBA" id="ARBA00006484"/>
    </source>
</evidence>
<dbReference type="GO" id="GO:0016491">
    <property type="term" value="F:oxidoreductase activity"/>
    <property type="evidence" value="ECO:0007669"/>
    <property type="project" value="UniProtKB-KW"/>
</dbReference>
<protein>
    <submittedName>
        <fullName evidence="4">Oxidoreductase</fullName>
    </submittedName>
</protein>
<keyword evidence="5" id="KW-1185">Reference proteome</keyword>
<keyword evidence="2" id="KW-0560">Oxidoreductase</keyword>
<dbReference type="Gene3D" id="3.40.50.720">
    <property type="entry name" value="NAD(P)-binding Rossmann-like Domain"/>
    <property type="match status" value="1"/>
</dbReference>
<accession>A0A916RWA5</accession>
<name>A0A916RWA5_9BACT</name>
<reference evidence="4" key="2">
    <citation type="submission" date="2020-09" db="EMBL/GenBank/DDBJ databases">
        <authorList>
            <person name="Sun Q."/>
            <person name="Zhou Y."/>
        </authorList>
    </citation>
    <scope>NUCLEOTIDE SEQUENCE</scope>
    <source>
        <strain evidence="4">CGMCC 1.15447</strain>
    </source>
</reference>
<dbReference type="PANTHER" id="PTHR43639">
    <property type="entry name" value="OXIDOREDUCTASE, SHORT-CHAIN DEHYDROGENASE/REDUCTASE FAMILY (AFU_ORTHOLOGUE AFUA_5G02870)"/>
    <property type="match status" value="1"/>
</dbReference>
<evidence type="ECO:0000313" key="5">
    <source>
        <dbReference type="Proteomes" id="UP000648801"/>
    </source>
</evidence>
<comment type="similarity">
    <text evidence="1">Belongs to the short-chain dehydrogenases/reductases (SDR) family.</text>
</comment>
<dbReference type="EMBL" id="BMJB01000001">
    <property type="protein sequence ID" value="GGA70826.1"/>
    <property type="molecule type" value="Genomic_DNA"/>
</dbReference>
<dbReference type="InterPro" id="IPR036291">
    <property type="entry name" value="NAD(P)-bd_dom_sf"/>
</dbReference>
<proteinExistence type="inferred from homology"/>
<dbReference type="InterPro" id="IPR057326">
    <property type="entry name" value="KR_dom"/>
</dbReference>
<organism evidence="4 5">
    <name type="scientific">Edaphobacter acidisoli</name>
    <dbReference type="NCBI Taxonomy" id="2040573"/>
    <lineage>
        <taxon>Bacteria</taxon>
        <taxon>Pseudomonadati</taxon>
        <taxon>Acidobacteriota</taxon>
        <taxon>Terriglobia</taxon>
        <taxon>Terriglobales</taxon>
        <taxon>Acidobacteriaceae</taxon>
        <taxon>Edaphobacter</taxon>
    </lineage>
</organism>
<dbReference type="PRINTS" id="PR00080">
    <property type="entry name" value="SDRFAMILY"/>
</dbReference>
<dbReference type="PANTHER" id="PTHR43639:SF1">
    <property type="entry name" value="SHORT-CHAIN DEHYDROGENASE_REDUCTASE FAMILY PROTEIN"/>
    <property type="match status" value="1"/>
</dbReference>
<evidence type="ECO:0000259" key="3">
    <source>
        <dbReference type="SMART" id="SM00822"/>
    </source>
</evidence>
<dbReference type="Proteomes" id="UP000648801">
    <property type="component" value="Unassembled WGS sequence"/>
</dbReference>
<dbReference type="InterPro" id="IPR020904">
    <property type="entry name" value="Sc_DH/Rdtase_CS"/>
</dbReference>
<feature type="domain" description="Ketoreductase" evidence="3">
    <location>
        <begin position="7"/>
        <end position="192"/>
    </location>
</feature>
<dbReference type="PROSITE" id="PS00061">
    <property type="entry name" value="ADH_SHORT"/>
    <property type="match status" value="1"/>
</dbReference>
<sequence>MSKLAGKVAVVTGASKGIGAGIAKELAAQGASVVVNYASSKQDADKVVAEISKAGGKAIAVGGSVSKAAEIDQLFSETKKAFGKVDILVNNAGVYAFAPLDQITEEEIERIFGTNVTGLLLATKAGTALFPDEGGSIINIGSVVAENTPAGSAVYTGTKGAVDAITRVLAKELGPKKIRVNAVNPGPVVTEGFKASGFEGSDFINQAVKDTPLGRIGYPDDIASVVAFLASDDARWVTGSLLQAAGGLR</sequence>
<dbReference type="FunFam" id="3.40.50.720:FF:000084">
    <property type="entry name" value="Short-chain dehydrogenase reductase"/>
    <property type="match status" value="1"/>
</dbReference>
<evidence type="ECO:0000313" key="4">
    <source>
        <dbReference type="EMBL" id="GGA70826.1"/>
    </source>
</evidence>
<dbReference type="Pfam" id="PF13561">
    <property type="entry name" value="adh_short_C2"/>
    <property type="match status" value="1"/>
</dbReference>
<reference evidence="4" key="1">
    <citation type="journal article" date="2014" name="Int. J. Syst. Evol. Microbiol.">
        <title>Complete genome sequence of Corynebacterium casei LMG S-19264T (=DSM 44701T), isolated from a smear-ripened cheese.</title>
        <authorList>
            <consortium name="US DOE Joint Genome Institute (JGI-PGF)"/>
            <person name="Walter F."/>
            <person name="Albersmeier A."/>
            <person name="Kalinowski J."/>
            <person name="Ruckert C."/>
        </authorList>
    </citation>
    <scope>NUCLEOTIDE SEQUENCE</scope>
    <source>
        <strain evidence="4">CGMCC 1.15447</strain>
    </source>
</reference>
<dbReference type="InterPro" id="IPR002347">
    <property type="entry name" value="SDR_fam"/>
</dbReference>